<organism evidence="1 2">
    <name type="scientific">Thalassovita mediterranea</name>
    <dbReference type="NCBI Taxonomy" id="340021"/>
    <lineage>
        <taxon>Bacteria</taxon>
        <taxon>Pseudomonadati</taxon>
        <taxon>Pseudomonadota</taxon>
        <taxon>Alphaproteobacteria</taxon>
        <taxon>Rhodobacterales</taxon>
        <taxon>Roseobacteraceae</taxon>
        <taxon>Thalassovita</taxon>
    </lineage>
</organism>
<proteinExistence type="predicted"/>
<dbReference type="Proteomes" id="UP000051681">
    <property type="component" value="Unassembled WGS sequence"/>
</dbReference>
<dbReference type="OrthoDB" id="9814782at2"/>
<gene>
    <name evidence="1" type="ORF">TM5383_02102</name>
</gene>
<evidence type="ECO:0000313" key="1">
    <source>
        <dbReference type="EMBL" id="CUH84883.1"/>
    </source>
</evidence>
<dbReference type="AlphaFoldDB" id="A0A0N7M220"/>
<evidence type="ECO:0000313" key="2">
    <source>
        <dbReference type="Proteomes" id="UP000051681"/>
    </source>
</evidence>
<accession>A0A0N7M220</accession>
<dbReference type="EMBL" id="CYSF01000009">
    <property type="protein sequence ID" value="CUH84883.1"/>
    <property type="molecule type" value="Genomic_DNA"/>
</dbReference>
<dbReference type="Gene3D" id="3.30.1360.120">
    <property type="entry name" value="Probable tRNA modification gtpase trme, domain 1"/>
    <property type="match status" value="1"/>
</dbReference>
<dbReference type="InterPro" id="IPR007375">
    <property type="entry name" value="SoxG"/>
</dbReference>
<sequence>MSEALLQSALNGAHSDGFVRVEELGVQGMITLRGDFASAGFAAAVEKVTGLALPAQRKISIGENATVAWMSPDELLVLVDYASVDATVAALTEGLAGEHALVANVSDARAFFRLSGDDGAVRDVMAKVAPVDFSPEAFGPGDIRRTRLAQVAGAFWSPEPGVMQVICFRSVAQYAFDLLRISSETGGEVGHLG</sequence>
<dbReference type="RefSeq" id="WP_058318974.1">
    <property type="nucleotide sequence ID" value="NZ_CYSF01000009.1"/>
</dbReference>
<dbReference type="InterPro" id="IPR027266">
    <property type="entry name" value="TrmE/GcvT-like"/>
</dbReference>
<dbReference type="Pfam" id="PF04268">
    <property type="entry name" value="SoxG"/>
    <property type="match status" value="1"/>
</dbReference>
<dbReference type="STRING" id="340021.TM5383_02102"/>
<keyword evidence="2" id="KW-1185">Reference proteome</keyword>
<dbReference type="SUPFAM" id="SSF103025">
    <property type="entry name" value="Folate-binding domain"/>
    <property type="match status" value="1"/>
</dbReference>
<reference evidence="1 2" key="1">
    <citation type="submission" date="2015-09" db="EMBL/GenBank/DDBJ databases">
        <authorList>
            <consortium name="Swine Surveillance"/>
        </authorList>
    </citation>
    <scope>NUCLEOTIDE SEQUENCE [LARGE SCALE GENOMIC DNA]</scope>
    <source>
        <strain evidence="1 2">CECT 8383</strain>
    </source>
</reference>
<dbReference type="Gene3D" id="3.30.70.1520">
    <property type="entry name" value="Heterotetrameric sarcosine oxidase"/>
    <property type="match status" value="1"/>
</dbReference>
<name>A0A0N7M220_9RHOB</name>
<protein>
    <submittedName>
        <fullName evidence="1">Sarcosine oxidase, gamma subunit family</fullName>
    </submittedName>
</protein>